<evidence type="ECO:0000313" key="2">
    <source>
        <dbReference type="Proteomes" id="UP000251431"/>
    </source>
</evidence>
<dbReference type="EMBL" id="UAQE01000004">
    <property type="protein sequence ID" value="SPU38283.1"/>
    <property type="molecule type" value="Genomic_DNA"/>
</dbReference>
<protein>
    <submittedName>
        <fullName evidence="1">Uncharacterized protein</fullName>
    </submittedName>
</protein>
<proteinExistence type="predicted"/>
<dbReference type="AlphaFoldDB" id="A0A2X0ZZ88"/>
<accession>A0A2X0ZZ88</accession>
<reference evidence="1 2" key="1">
    <citation type="submission" date="2018-06" db="EMBL/GenBank/DDBJ databases">
        <authorList>
            <consortium name="Pathogen Informatics"/>
            <person name="Doyle S."/>
        </authorList>
    </citation>
    <scope>NUCLEOTIDE SEQUENCE [LARGE SCALE GENOMIC DNA]</scope>
    <source>
        <strain evidence="1 2">NCTC7582</strain>
    </source>
</reference>
<organism evidence="1 2">
    <name type="scientific">Lysinibacillus capsici</name>
    <dbReference type="NCBI Taxonomy" id="2115968"/>
    <lineage>
        <taxon>Bacteria</taxon>
        <taxon>Bacillati</taxon>
        <taxon>Bacillota</taxon>
        <taxon>Bacilli</taxon>
        <taxon>Bacillales</taxon>
        <taxon>Bacillaceae</taxon>
        <taxon>Lysinibacillus</taxon>
    </lineage>
</organism>
<sequence>MTLYSVLVANSALQTVDCTGIAEITVRELKKLYPITESTPTQSWHLMDDDARVLHAADESAFENLNIFEWNNPPYDLEFYNEKSFVYGIEGNWGPQFLEDFLSYLKEHIQPEQGAELIRFWAGDYDKKLKSRRITMEDLELHHLESLKNEEYIRVAFV</sequence>
<gene>
    <name evidence="1" type="ORF">NCTC7582_04239</name>
</gene>
<dbReference type="RefSeq" id="WP_112118314.1">
    <property type="nucleotide sequence ID" value="NZ_JARTHO010000001.1"/>
</dbReference>
<dbReference type="Proteomes" id="UP000251431">
    <property type="component" value="Unassembled WGS sequence"/>
</dbReference>
<name>A0A2X0ZZ88_9BACI</name>
<evidence type="ECO:0000313" key="1">
    <source>
        <dbReference type="EMBL" id="SPU38283.1"/>
    </source>
</evidence>